<dbReference type="GO" id="GO:0003743">
    <property type="term" value="F:translation initiation factor activity"/>
    <property type="evidence" value="ECO:0007669"/>
    <property type="project" value="UniProtKB-KW"/>
</dbReference>
<evidence type="ECO:0000259" key="3">
    <source>
        <dbReference type="Pfam" id="PF12813"/>
    </source>
</evidence>
<name>A0ABR1ULG1_9PEZI</name>
<feature type="region of interest" description="Disordered" evidence="2">
    <location>
        <begin position="386"/>
        <end position="405"/>
    </location>
</feature>
<keyword evidence="5" id="KW-1185">Reference proteome</keyword>
<keyword evidence="4" id="KW-0396">Initiation factor</keyword>
<keyword evidence="4" id="KW-0648">Protein biosynthesis</keyword>
<evidence type="ECO:0000256" key="1">
    <source>
        <dbReference type="ARBA" id="ARBA00007398"/>
    </source>
</evidence>
<comment type="caution">
    <text evidence="4">The sequence shown here is derived from an EMBL/GenBank/DDBJ whole genome shotgun (WGS) entry which is preliminary data.</text>
</comment>
<feature type="domain" description="Asteroid" evidence="3">
    <location>
        <begin position="147"/>
        <end position="417"/>
    </location>
</feature>
<reference evidence="4 5" key="1">
    <citation type="submission" date="2023-01" db="EMBL/GenBank/DDBJ databases">
        <title>Analysis of 21 Apiospora genomes using comparative genomics revels a genus with tremendous synthesis potential of carbohydrate active enzymes and secondary metabolites.</title>
        <authorList>
            <person name="Sorensen T."/>
        </authorList>
    </citation>
    <scope>NUCLEOTIDE SEQUENCE [LARGE SCALE GENOMIC DNA]</scope>
    <source>
        <strain evidence="4 5">CBS 83171</strain>
    </source>
</reference>
<dbReference type="InterPro" id="IPR029060">
    <property type="entry name" value="PIN-like_dom_sf"/>
</dbReference>
<evidence type="ECO:0000256" key="2">
    <source>
        <dbReference type="SAM" id="MobiDB-lite"/>
    </source>
</evidence>
<comment type="similarity">
    <text evidence="1">Belongs to the asteroid family.</text>
</comment>
<dbReference type="Pfam" id="PF12813">
    <property type="entry name" value="XPG_I_2"/>
    <property type="match status" value="1"/>
</dbReference>
<proteinExistence type="inferred from homology"/>
<dbReference type="InterPro" id="IPR039436">
    <property type="entry name" value="Asteroid_dom"/>
</dbReference>
<gene>
    <name evidence="4" type="ORF">PG996_009672</name>
</gene>
<sequence length="642" mass="70528">MGIPGLSTALRPYGKHATLSGQSVVIDGPALVHRIWEAVMAQQSLESATLGHVPYAALGEGFVNWLNLLHAGNVTVRKIYFDGFLPPRKWATRRGRLIRSTKTMTDASSYMSSGVSRPRGNTSFSSNITLADLGRAGTGSTRRFPKHPFLVPAVAELVRNSKAWRDVVQVVPGEADTYCAEDIRQNGGTVLTSDSDLLMEDLGPHGSVAFFWEIGTTSESNETELFALTYSARQLAEQLGLQEAGGIPRLAFEMTTRHTGLDEALHFAKASDTTEDVIKENYQKFLEEHLVPQEYISADHPVISLLTSLDPRISELVIQSLNVDLATDAGNSASADTTTATIATGQPRGPDKTSMFLPVMVEDNARKSSWTTSESVRQLCYAIAQQRKKEEPRGGSQQQPPRRDDVVIEYRTLESLTGGRQMSLPSPTETESGCAELLATLEQIELGLPGRELLWLALAIHQDVDWSTSNGRHPLSVQVMGEAASLFVNPKNNNGQGQQKQQQQQQQPGQYGWDVLHFTAQVQASFYSLRMLKQVLDIVSALADPPLSQTQEKLQQRLSNLPLIADWPTAESIFGQLSRMQRTGSLSVISKMLDVEEYEFKTPSKSKNKQGSKKTGLSSRQMPPRSLAVNPFAVLSPQAQEE</sequence>
<dbReference type="PANTHER" id="PTHR15665:SF1">
    <property type="entry name" value="PROTEIN ASTEROID HOMOLOG 1"/>
    <property type="match status" value="1"/>
</dbReference>
<dbReference type="Gene3D" id="3.40.50.1010">
    <property type="entry name" value="5'-nuclease"/>
    <property type="match status" value="1"/>
</dbReference>
<feature type="region of interest" description="Disordered" evidence="2">
    <location>
        <begin position="600"/>
        <end position="642"/>
    </location>
</feature>
<evidence type="ECO:0000313" key="4">
    <source>
        <dbReference type="EMBL" id="KAK8059742.1"/>
    </source>
</evidence>
<dbReference type="InterPro" id="IPR026832">
    <property type="entry name" value="Asteroid"/>
</dbReference>
<dbReference type="EMBL" id="JAQQWM010000006">
    <property type="protein sequence ID" value="KAK8059742.1"/>
    <property type="molecule type" value="Genomic_DNA"/>
</dbReference>
<dbReference type="Proteomes" id="UP001446871">
    <property type="component" value="Unassembled WGS sequence"/>
</dbReference>
<accession>A0ABR1ULG1</accession>
<organism evidence="4 5">
    <name type="scientific">Apiospora saccharicola</name>
    <dbReference type="NCBI Taxonomy" id="335842"/>
    <lineage>
        <taxon>Eukaryota</taxon>
        <taxon>Fungi</taxon>
        <taxon>Dikarya</taxon>
        <taxon>Ascomycota</taxon>
        <taxon>Pezizomycotina</taxon>
        <taxon>Sordariomycetes</taxon>
        <taxon>Xylariomycetidae</taxon>
        <taxon>Amphisphaeriales</taxon>
        <taxon>Apiosporaceae</taxon>
        <taxon>Apiospora</taxon>
    </lineage>
</organism>
<protein>
    <submittedName>
        <fullName evidence="4">DNA replication initiation factor cdc45</fullName>
    </submittedName>
</protein>
<dbReference type="PANTHER" id="PTHR15665">
    <property type="entry name" value="ASTEROID PROTEIN"/>
    <property type="match status" value="1"/>
</dbReference>
<evidence type="ECO:0000313" key="5">
    <source>
        <dbReference type="Proteomes" id="UP001446871"/>
    </source>
</evidence>
<dbReference type="SUPFAM" id="SSF88723">
    <property type="entry name" value="PIN domain-like"/>
    <property type="match status" value="1"/>
</dbReference>